<feature type="compositionally biased region" description="Low complexity" evidence="1">
    <location>
        <begin position="108"/>
        <end position="166"/>
    </location>
</feature>
<accession>A0ABQ9TJC6</accession>
<dbReference type="Proteomes" id="UP001266305">
    <property type="component" value="Unassembled WGS sequence"/>
</dbReference>
<protein>
    <submittedName>
        <fullName evidence="3">Uncharacterized protein</fullName>
    </submittedName>
</protein>
<sequence>MLRGPWRALRLLVLLLLPLPGAPEPRSASRPWEETDEPRSPWAWPGFQRLKEQLRAAAALSKRYWTLFSRQVWPDDCDEDGEAAAGSPGKTPCPRPPFAAEQGAIRARLWSPRSRPGRRLSPQSRFARPRVPAVGAAASAEPGAQHRLAPPAAPAPLGARPRAPATRIPAPSRLARAACAASQPTLASFEGAAADSPGERPLWTAWCRLLPCRLWTQGLRADSGPSPGWALRSESWVSLCP</sequence>
<feature type="signal peptide" evidence="2">
    <location>
        <begin position="1"/>
        <end position="23"/>
    </location>
</feature>
<keyword evidence="2" id="KW-0732">Signal</keyword>
<evidence type="ECO:0000313" key="4">
    <source>
        <dbReference type="Proteomes" id="UP001266305"/>
    </source>
</evidence>
<reference evidence="3 4" key="1">
    <citation type="submission" date="2023-05" db="EMBL/GenBank/DDBJ databases">
        <title>B98-5 Cell Line De Novo Hybrid Assembly: An Optical Mapping Approach.</title>
        <authorList>
            <person name="Kananen K."/>
            <person name="Auerbach J.A."/>
            <person name="Kautto E."/>
            <person name="Blachly J.S."/>
        </authorList>
    </citation>
    <scope>NUCLEOTIDE SEQUENCE [LARGE SCALE GENOMIC DNA]</scope>
    <source>
        <strain evidence="3">B95-8</strain>
        <tissue evidence="3">Cell line</tissue>
    </source>
</reference>
<evidence type="ECO:0000256" key="1">
    <source>
        <dbReference type="SAM" id="MobiDB-lite"/>
    </source>
</evidence>
<dbReference type="EMBL" id="JASSZA010000022">
    <property type="protein sequence ID" value="KAK2084841.1"/>
    <property type="molecule type" value="Genomic_DNA"/>
</dbReference>
<keyword evidence="4" id="KW-1185">Reference proteome</keyword>
<gene>
    <name evidence="3" type="ORF">P7K49_037874</name>
</gene>
<feature type="region of interest" description="Disordered" evidence="1">
    <location>
        <begin position="23"/>
        <end position="44"/>
    </location>
</feature>
<proteinExistence type="predicted"/>
<evidence type="ECO:0000256" key="2">
    <source>
        <dbReference type="SAM" id="SignalP"/>
    </source>
</evidence>
<name>A0ABQ9TJC6_SAGOE</name>
<feature type="chain" id="PRO_5045282286" evidence="2">
    <location>
        <begin position="24"/>
        <end position="241"/>
    </location>
</feature>
<feature type="region of interest" description="Disordered" evidence="1">
    <location>
        <begin position="79"/>
        <end position="98"/>
    </location>
</feature>
<comment type="caution">
    <text evidence="3">The sequence shown here is derived from an EMBL/GenBank/DDBJ whole genome shotgun (WGS) entry which is preliminary data.</text>
</comment>
<evidence type="ECO:0000313" key="3">
    <source>
        <dbReference type="EMBL" id="KAK2084841.1"/>
    </source>
</evidence>
<organism evidence="3 4">
    <name type="scientific">Saguinus oedipus</name>
    <name type="common">Cotton-top tamarin</name>
    <name type="synonym">Oedipomidas oedipus</name>
    <dbReference type="NCBI Taxonomy" id="9490"/>
    <lineage>
        <taxon>Eukaryota</taxon>
        <taxon>Metazoa</taxon>
        <taxon>Chordata</taxon>
        <taxon>Craniata</taxon>
        <taxon>Vertebrata</taxon>
        <taxon>Euteleostomi</taxon>
        <taxon>Mammalia</taxon>
        <taxon>Eutheria</taxon>
        <taxon>Euarchontoglires</taxon>
        <taxon>Primates</taxon>
        <taxon>Haplorrhini</taxon>
        <taxon>Platyrrhini</taxon>
        <taxon>Cebidae</taxon>
        <taxon>Callitrichinae</taxon>
        <taxon>Saguinus</taxon>
    </lineage>
</organism>
<feature type="region of interest" description="Disordered" evidence="1">
    <location>
        <begin position="107"/>
        <end position="166"/>
    </location>
</feature>